<keyword evidence="2" id="KW-1185">Reference proteome</keyword>
<proteinExistence type="predicted"/>
<accession>A0A819YPU7</accession>
<evidence type="ECO:0000313" key="1">
    <source>
        <dbReference type="EMBL" id="CAF4163371.1"/>
    </source>
</evidence>
<reference evidence="1" key="1">
    <citation type="submission" date="2021-02" db="EMBL/GenBank/DDBJ databases">
        <authorList>
            <person name="Nowell W R."/>
        </authorList>
    </citation>
    <scope>NUCLEOTIDE SEQUENCE</scope>
</reference>
<dbReference type="EMBL" id="CAJOBP010000335">
    <property type="protein sequence ID" value="CAF4163371.1"/>
    <property type="molecule type" value="Genomic_DNA"/>
</dbReference>
<evidence type="ECO:0000313" key="2">
    <source>
        <dbReference type="Proteomes" id="UP000663873"/>
    </source>
</evidence>
<name>A0A819YPU7_9BILA</name>
<dbReference type="Proteomes" id="UP000663873">
    <property type="component" value="Unassembled WGS sequence"/>
</dbReference>
<sequence>MSLNRRQIAANALVNFKYCSITFIHFEMNYKNQICCINSRTGEFPDAETVENERTTFDDNVSSSDSSGDTSFNSIIVNEKKHHPPEPVNNASTKLKVNVASNNLNTQTHLEKEHQARLESISININEISTAIGEIREQLDHFNKRFIILEQQQNKTAHTTPLASATNSTSIETIENNNTIFPVEITRKEETQRSTCFLCAFFGRKCTLYFDDLYRFDTKTINTEIGADPIRLQCPCKHLIRYHERNPNSLETELPAFANPPLRQRLYEDWVPPLFQGWINYVSAYKKKCNELEQADDLTKED</sequence>
<dbReference type="AlphaFoldDB" id="A0A819YPU7"/>
<organism evidence="1 2">
    <name type="scientific">Rotaria socialis</name>
    <dbReference type="NCBI Taxonomy" id="392032"/>
    <lineage>
        <taxon>Eukaryota</taxon>
        <taxon>Metazoa</taxon>
        <taxon>Spiralia</taxon>
        <taxon>Gnathifera</taxon>
        <taxon>Rotifera</taxon>
        <taxon>Eurotatoria</taxon>
        <taxon>Bdelloidea</taxon>
        <taxon>Philodinida</taxon>
        <taxon>Philodinidae</taxon>
        <taxon>Rotaria</taxon>
    </lineage>
</organism>
<protein>
    <submittedName>
        <fullName evidence="1">Uncharacterized protein</fullName>
    </submittedName>
</protein>
<gene>
    <name evidence="1" type="ORF">UJA718_LOCUS4211</name>
</gene>
<comment type="caution">
    <text evidence="1">The sequence shown here is derived from an EMBL/GenBank/DDBJ whole genome shotgun (WGS) entry which is preliminary data.</text>
</comment>